<sequence>MVSKQPGILITAIMVALTTASVPHTTSASELKSTDGIWIDVRTPQEFDKGHLQSAINIPVEHIGAQIATVSTNKDMQINLYCRSGRRAETARKILRQLGYTRITNHGGYTDLLGSGNYPSSKN</sequence>
<comment type="caution">
    <text evidence="2">The sequence shown here is derived from an EMBL/GenBank/DDBJ whole genome shotgun (WGS) entry which is preliminary data.</text>
</comment>
<dbReference type="AlphaFoldDB" id="A0A0J0YT48"/>
<dbReference type="OrthoDB" id="9814704at2"/>
<accession>A0A0J0YT48</accession>
<dbReference type="InterPro" id="IPR036873">
    <property type="entry name" value="Rhodanese-like_dom_sf"/>
</dbReference>
<evidence type="ECO:0000313" key="2">
    <source>
        <dbReference type="EMBL" id="KLT73330.1"/>
    </source>
</evidence>
<dbReference type="Gene3D" id="3.40.250.10">
    <property type="entry name" value="Rhodanese-like domain"/>
    <property type="match status" value="1"/>
</dbReference>
<dbReference type="InterPro" id="IPR001763">
    <property type="entry name" value="Rhodanese-like_dom"/>
</dbReference>
<dbReference type="PROSITE" id="PS50206">
    <property type="entry name" value="RHODANESE_3"/>
    <property type="match status" value="1"/>
</dbReference>
<reference evidence="2 3" key="1">
    <citation type="submission" date="2014-11" db="EMBL/GenBank/DDBJ databases">
        <title>Genome of a novel goose pathogen.</title>
        <authorList>
            <person name="Hansen C.M."/>
            <person name="Hueffer K."/>
            <person name="Choi S.C."/>
        </authorList>
    </citation>
    <scope>NUCLEOTIDE SEQUENCE [LARGE SCALE GENOMIC DNA]</scope>
    <source>
        <strain evidence="2 3">KH1503</strain>
    </source>
</reference>
<dbReference type="SUPFAM" id="SSF52821">
    <property type="entry name" value="Rhodanese/Cell cycle control phosphatase"/>
    <property type="match status" value="1"/>
</dbReference>
<evidence type="ECO:0000259" key="1">
    <source>
        <dbReference type="PROSITE" id="PS50206"/>
    </source>
</evidence>
<dbReference type="PATRIC" id="fig|1470200.3.peg.1860"/>
<dbReference type="Pfam" id="PF00581">
    <property type="entry name" value="Rhodanese"/>
    <property type="match status" value="1"/>
</dbReference>
<protein>
    <recommendedName>
        <fullName evidence="1">Rhodanese domain-containing protein</fullName>
    </recommendedName>
</protein>
<dbReference type="Proteomes" id="UP000036027">
    <property type="component" value="Unassembled WGS sequence"/>
</dbReference>
<dbReference type="CDD" id="cd00158">
    <property type="entry name" value="RHOD"/>
    <property type="match status" value="1"/>
</dbReference>
<name>A0A0J0YT48_9NEIS</name>
<proteinExistence type="predicted"/>
<gene>
    <name evidence="2" type="ORF">PL75_03705</name>
</gene>
<dbReference type="PANTHER" id="PTHR45431">
    <property type="entry name" value="RHODANESE-LIKE DOMAIN-CONTAINING PROTEIN 15, CHLOROPLASTIC"/>
    <property type="match status" value="1"/>
</dbReference>
<feature type="domain" description="Rhodanese" evidence="1">
    <location>
        <begin position="32"/>
        <end position="121"/>
    </location>
</feature>
<evidence type="ECO:0000313" key="3">
    <source>
        <dbReference type="Proteomes" id="UP000036027"/>
    </source>
</evidence>
<dbReference type="PANTHER" id="PTHR45431:SF3">
    <property type="entry name" value="RHODANESE-LIKE DOMAIN-CONTAINING PROTEIN 15, CHLOROPLASTIC"/>
    <property type="match status" value="1"/>
</dbReference>
<dbReference type="SMART" id="SM00450">
    <property type="entry name" value="RHOD"/>
    <property type="match status" value="1"/>
</dbReference>
<dbReference type="EMBL" id="JTDO01000004">
    <property type="protein sequence ID" value="KLT73330.1"/>
    <property type="molecule type" value="Genomic_DNA"/>
</dbReference>
<dbReference type="STRING" id="1470200.PL75_03705"/>
<dbReference type="InterPro" id="IPR052367">
    <property type="entry name" value="Thiosulfate_ST/Rhodanese-like"/>
</dbReference>
<organism evidence="2 3">
    <name type="scientific">Neisseria arctica</name>
    <dbReference type="NCBI Taxonomy" id="1470200"/>
    <lineage>
        <taxon>Bacteria</taxon>
        <taxon>Pseudomonadati</taxon>
        <taxon>Pseudomonadota</taxon>
        <taxon>Betaproteobacteria</taxon>
        <taxon>Neisseriales</taxon>
        <taxon>Neisseriaceae</taxon>
        <taxon>Neisseria</taxon>
    </lineage>
</organism>
<keyword evidence="3" id="KW-1185">Reference proteome</keyword>